<comment type="caution">
    <text evidence="1">The sequence shown here is derived from an EMBL/GenBank/DDBJ whole genome shotgun (WGS) entry which is preliminary data.</text>
</comment>
<evidence type="ECO:0000313" key="2">
    <source>
        <dbReference type="Proteomes" id="UP000194266"/>
    </source>
</evidence>
<organism evidence="1 2">
    <name type="scientific">Streptomyces pharetrae CZA14</name>
    <dbReference type="NCBI Taxonomy" id="1144883"/>
    <lineage>
        <taxon>Bacteria</taxon>
        <taxon>Bacillati</taxon>
        <taxon>Actinomycetota</taxon>
        <taxon>Actinomycetes</taxon>
        <taxon>Kitasatosporales</taxon>
        <taxon>Streptomycetaceae</taxon>
        <taxon>Streptomyces</taxon>
    </lineage>
</organism>
<gene>
    <name evidence="1" type="ORF">OQI_36720</name>
</gene>
<protein>
    <submittedName>
        <fullName evidence="1">Uncharacterized protein</fullName>
    </submittedName>
</protein>
<proteinExistence type="predicted"/>
<name>A0ABX3Y7E5_9ACTN</name>
<keyword evidence="2" id="KW-1185">Reference proteome</keyword>
<reference evidence="1 2" key="1">
    <citation type="submission" date="2016-12" db="EMBL/GenBank/DDBJ databases">
        <title>Genome Mining:The Detection of Biosynthetic Gene Clusters to Aid in the Expression of Curamycin A produced by Streptomyces sp. strain CZA14.</title>
        <authorList>
            <person name="Durrell K.A."/>
            <person name="Kirby B.M."/>
            <person name="Khan W."/>
            <person name="Mthethwa T."/>
            <person name="Le Roes-Hill M."/>
        </authorList>
    </citation>
    <scope>NUCLEOTIDE SEQUENCE [LARGE SCALE GENOMIC DNA]</scope>
    <source>
        <strain evidence="1 2">CZA14</strain>
    </source>
</reference>
<sequence length="106" mass="11746">MAQLPRRSLRLVSGTRTPSAILITVDTDNTAGSASRHITRHDPRKQTPLFQETPIYSRLVAERGDIPTQVRGEADRILRELESVMRVAPGGPLSGLPAQQHFPRAR</sequence>
<evidence type="ECO:0000313" key="1">
    <source>
        <dbReference type="EMBL" id="OSZ55751.1"/>
    </source>
</evidence>
<accession>A0ABX3Y7E5</accession>
<dbReference type="Proteomes" id="UP000194266">
    <property type="component" value="Unassembled WGS sequence"/>
</dbReference>
<dbReference type="EMBL" id="MRYD01000420">
    <property type="protein sequence ID" value="OSZ55751.1"/>
    <property type="molecule type" value="Genomic_DNA"/>
</dbReference>